<reference evidence="2" key="1">
    <citation type="submission" date="2020-06" db="EMBL/GenBank/DDBJ databases">
        <authorList>
            <consortium name="Plant Systems Biology data submission"/>
        </authorList>
    </citation>
    <scope>NUCLEOTIDE SEQUENCE</scope>
    <source>
        <strain evidence="2">D6</strain>
    </source>
</reference>
<keyword evidence="1" id="KW-0812">Transmembrane</keyword>
<sequence length="199" mass="22007">MSTPTTAQTPASGSGGTNIPLFGRPAACHPIGFTNIKQAGLVEWSWQNGAFSWLRLFMWLFAGTLLVGVFVLLVGAVTRKWYTIVVGCLLVILGLPHFTIKNWLWNANKQVAISQARFKSNEAEQMWINVDPAFHYQAKDLYFETSYGGKTLKVLRDGTIEEHGAHNDVAVDEVPDLQDAAEFAMDTDYDIGNITDALL</sequence>
<comment type="caution">
    <text evidence="2">The sequence shown here is derived from an EMBL/GenBank/DDBJ whole genome shotgun (WGS) entry which is preliminary data.</text>
</comment>
<dbReference type="Proteomes" id="UP001153069">
    <property type="component" value="Unassembled WGS sequence"/>
</dbReference>
<gene>
    <name evidence="2" type="ORF">SEMRO_3491_G348570.1</name>
</gene>
<evidence type="ECO:0000313" key="2">
    <source>
        <dbReference type="EMBL" id="CAB9531392.1"/>
    </source>
</evidence>
<evidence type="ECO:0000313" key="3">
    <source>
        <dbReference type="Proteomes" id="UP001153069"/>
    </source>
</evidence>
<protein>
    <submittedName>
        <fullName evidence="2">Uncharacterized protein</fullName>
    </submittedName>
</protein>
<keyword evidence="1" id="KW-1133">Transmembrane helix</keyword>
<name>A0A9N8F2C0_9STRA</name>
<keyword evidence="3" id="KW-1185">Reference proteome</keyword>
<feature type="transmembrane region" description="Helical" evidence="1">
    <location>
        <begin position="81"/>
        <end position="100"/>
    </location>
</feature>
<evidence type="ECO:0000256" key="1">
    <source>
        <dbReference type="SAM" id="Phobius"/>
    </source>
</evidence>
<keyword evidence="1" id="KW-0472">Membrane</keyword>
<organism evidence="2 3">
    <name type="scientific">Seminavis robusta</name>
    <dbReference type="NCBI Taxonomy" id="568900"/>
    <lineage>
        <taxon>Eukaryota</taxon>
        <taxon>Sar</taxon>
        <taxon>Stramenopiles</taxon>
        <taxon>Ochrophyta</taxon>
        <taxon>Bacillariophyta</taxon>
        <taxon>Bacillariophyceae</taxon>
        <taxon>Bacillariophycidae</taxon>
        <taxon>Naviculales</taxon>
        <taxon>Naviculaceae</taxon>
        <taxon>Seminavis</taxon>
    </lineage>
</organism>
<dbReference type="EMBL" id="CAICTM010003489">
    <property type="protein sequence ID" value="CAB9531392.1"/>
    <property type="molecule type" value="Genomic_DNA"/>
</dbReference>
<dbReference type="AlphaFoldDB" id="A0A9N8F2C0"/>
<accession>A0A9N8F2C0</accession>
<feature type="transmembrane region" description="Helical" evidence="1">
    <location>
        <begin position="56"/>
        <end position="75"/>
    </location>
</feature>
<proteinExistence type="predicted"/>